<organism evidence="1 2">
    <name type="scientific">Dryococelus australis</name>
    <dbReference type="NCBI Taxonomy" id="614101"/>
    <lineage>
        <taxon>Eukaryota</taxon>
        <taxon>Metazoa</taxon>
        <taxon>Ecdysozoa</taxon>
        <taxon>Arthropoda</taxon>
        <taxon>Hexapoda</taxon>
        <taxon>Insecta</taxon>
        <taxon>Pterygota</taxon>
        <taxon>Neoptera</taxon>
        <taxon>Polyneoptera</taxon>
        <taxon>Phasmatodea</taxon>
        <taxon>Verophasmatodea</taxon>
        <taxon>Anareolatae</taxon>
        <taxon>Phasmatidae</taxon>
        <taxon>Eurycanthinae</taxon>
        <taxon>Dryococelus</taxon>
    </lineage>
</organism>
<dbReference type="EMBL" id="JARBHB010000003">
    <property type="protein sequence ID" value="KAJ8891378.1"/>
    <property type="molecule type" value="Genomic_DNA"/>
</dbReference>
<dbReference type="PANTHER" id="PTHR46601:SF2">
    <property type="entry name" value="UBIQUITIN-LIKE PROTEASE FAMILY PROFILE DOMAIN-CONTAINING PROTEIN"/>
    <property type="match status" value="1"/>
</dbReference>
<evidence type="ECO:0000313" key="1">
    <source>
        <dbReference type="EMBL" id="KAJ8891378.1"/>
    </source>
</evidence>
<evidence type="ECO:0000313" key="2">
    <source>
        <dbReference type="Proteomes" id="UP001159363"/>
    </source>
</evidence>
<keyword evidence="2" id="KW-1185">Reference proteome</keyword>
<name>A0ABQ9I3Z8_9NEOP</name>
<gene>
    <name evidence="1" type="ORF">PR048_010894</name>
</gene>
<proteinExistence type="predicted"/>
<accession>A0ABQ9I3Z8</accession>
<sequence length="340" mass="39371">MCFLHLLLHLHQIYDHILVDSLWEMLCPSLRQPCQALLLENTVLLKNKTKMWDTEDDEAERIAKDFYCKDTIIRPTPGCKDSKSVKNQMTGEQQLVQKRYMVMTVLEAFNIFRAEYPTVNVHKFKFYELCPQHVLLCSETPHNVCVCMYLEFLRAVYCETKSETYMSNLCAECKNVYDLIPDNSETQCVAWPQWSIIDGRPKLTQDSGTVMNAAELLQGKLKHFKTHCFIKVIQEEHFENMKTNTGNSISPLVPPTSDHFTGCVWVAGRTTCYAVISDSLNHDKYTLYAFVKQILKVMIFSDGAAAQFKNMYTLSNLCFVKEYLFMDCEWNFLSTSHRCG</sequence>
<reference evidence="1 2" key="1">
    <citation type="submission" date="2023-02" db="EMBL/GenBank/DDBJ databases">
        <title>LHISI_Scaffold_Assembly.</title>
        <authorList>
            <person name="Stuart O.P."/>
            <person name="Cleave R."/>
            <person name="Magrath M.J.L."/>
            <person name="Mikheyev A.S."/>
        </authorList>
    </citation>
    <scope>NUCLEOTIDE SEQUENCE [LARGE SCALE GENOMIC DNA]</scope>
    <source>
        <strain evidence="1">Daus_M_001</strain>
        <tissue evidence="1">Leg muscle</tissue>
    </source>
</reference>
<comment type="caution">
    <text evidence="1">The sequence shown here is derived from an EMBL/GenBank/DDBJ whole genome shotgun (WGS) entry which is preliminary data.</text>
</comment>
<dbReference type="Proteomes" id="UP001159363">
    <property type="component" value="Chromosome 3"/>
</dbReference>
<protein>
    <submittedName>
        <fullName evidence="1">Uncharacterized protein</fullName>
    </submittedName>
</protein>
<dbReference type="PANTHER" id="PTHR46601">
    <property type="entry name" value="ULP_PROTEASE DOMAIN-CONTAINING PROTEIN"/>
    <property type="match status" value="1"/>
</dbReference>